<dbReference type="Proteomes" id="UP000199317">
    <property type="component" value="Unassembled WGS sequence"/>
</dbReference>
<evidence type="ECO:0000313" key="2">
    <source>
        <dbReference type="Proteomes" id="UP000199317"/>
    </source>
</evidence>
<evidence type="ECO:0000313" key="1">
    <source>
        <dbReference type="EMBL" id="SDO78147.1"/>
    </source>
</evidence>
<dbReference type="AlphaFoldDB" id="A0A1H0MCQ9"/>
<protein>
    <submittedName>
        <fullName evidence="1">Uncharacterized protein</fullName>
    </submittedName>
</protein>
<name>A0A1H0MCQ9_9BURK</name>
<reference evidence="2" key="1">
    <citation type="submission" date="2016-10" db="EMBL/GenBank/DDBJ databases">
        <authorList>
            <person name="Varghese N."/>
            <person name="Submissions S."/>
        </authorList>
    </citation>
    <scope>NUCLEOTIDE SEQUENCE [LARGE SCALE GENOMIC DNA]</scope>
    <source>
        <strain evidence="2">DSM 17101</strain>
    </source>
</reference>
<sequence length="98" mass="10674">MAPSASMHWLQATAERALGEGDPVRAWVWQYVALARGDDLTHSTLAARHDGGSNDGEFYDSDFGGPLYVDGNEGLVLPELDSLQHKVAKATARDILRH</sequence>
<accession>A0A1H0MCQ9</accession>
<keyword evidence="2" id="KW-1185">Reference proteome</keyword>
<gene>
    <name evidence="1" type="ORF">SAMN04489708_103211</name>
</gene>
<dbReference type="EMBL" id="FNJL01000003">
    <property type="protein sequence ID" value="SDO78147.1"/>
    <property type="molecule type" value="Genomic_DNA"/>
</dbReference>
<organism evidence="1 2">
    <name type="scientific">Paracidovorax cattleyae</name>
    <dbReference type="NCBI Taxonomy" id="80868"/>
    <lineage>
        <taxon>Bacteria</taxon>
        <taxon>Pseudomonadati</taxon>
        <taxon>Pseudomonadota</taxon>
        <taxon>Betaproteobacteria</taxon>
        <taxon>Burkholderiales</taxon>
        <taxon>Comamonadaceae</taxon>
        <taxon>Paracidovorax</taxon>
    </lineage>
</organism>
<proteinExistence type="predicted"/>